<dbReference type="EMBL" id="QMFB01000011">
    <property type="protein sequence ID" value="RAV19724.1"/>
    <property type="molecule type" value="Genomic_DNA"/>
</dbReference>
<dbReference type="Pfam" id="PF24032">
    <property type="entry name" value="YQBQ"/>
    <property type="match status" value="1"/>
</dbReference>
<sequence>MIEILIDNKAGSVWDVSEITSDLSWTTTRIGRPASVDFSLIRNGIYQERAFAVSNGDIVRIRMDEANVFYGYVFAVKVNQNDEVSVKAYDQTRYLLVKDTYVFKAATATQIIKQIADDFSLRVGRLDDSGYRIPTMSEDGQMLMDIIDKAITQTLISTQRHYVFFDDFGSLSLRLVDDFLAGFYVGDGSLMTGYDFGRDIDSDTYNRIKLYKDNKETGKREIYMEQDSANIARWGLLQLYESVDENMNAAQISTRLTQLVQLKNRESRGLTLEAIGDVRVRAGMYLPVVIESLGINQPMLVDEAKHRFDGTNHTMSLTLKVI</sequence>
<feature type="domain" description="YqbQ/XkdQ" evidence="1">
    <location>
        <begin position="24"/>
        <end position="320"/>
    </location>
</feature>
<dbReference type="Proteomes" id="UP000250369">
    <property type="component" value="Unassembled WGS sequence"/>
</dbReference>
<name>A0A329MIU3_9BACL</name>
<evidence type="ECO:0000259" key="1">
    <source>
        <dbReference type="Pfam" id="PF24032"/>
    </source>
</evidence>
<evidence type="ECO:0000313" key="3">
    <source>
        <dbReference type="Proteomes" id="UP000250369"/>
    </source>
</evidence>
<dbReference type="InterPro" id="IPR056937">
    <property type="entry name" value="YqbQ/XkdQ"/>
</dbReference>
<dbReference type="AlphaFoldDB" id="A0A329MIU3"/>
<protein>
    <recommendedName>
        <fullName evidence="1">YqbQ/XkdQ domain-containing protein</fullName>
    </recommendedName>
</protein>
<gene>
    <name evidence="2" type="ORF">DQG23_19950</name>
</gene>
<organism evidence="2 3">
    <name type="scientific">Paenibacillus contaminans</name>
    <dbReference type="NCBI Taxonomy" id="450362"/>
    <lineage>
        <taxon>Bacteria</taxon>
        <taxon>Bacillati</taxon>
        <taxon>Bacillota</taxon>
        <taxon>Bacilli</taxon>
        <taxon>Bacillales</taxon>
        <taxon>Paenibacillaceae</taxon>
        <taxon>Paenibacillus</taxon>
    </lineage>
</organism>
<proteinExistence type="predicted"/>
<dbReference type="SUPFAM" id="SSF69279">
    <property type="entry name" value="Phage tail proteins"/>
    <property type="match status" value="1"/>
</dbReference>
<evidence type="ECO:0000313" key="2">
    <source>
        <dbReference type="EMBL" id="RAV19724.1"/>
    </source>
</evidence>
<dbReference type="OrthoDB" id="1698671at2"/>
<accession>A0A329MIU3</accession>
<comment type="caution">
    <text evidence="2">The sequence shown here is derived from an EMBL/GenBank/DDBJ whole genome shotgun (WGS) entry which is preliminary data.</text>
</comment>
<keyword evidence="3" id="KW-1185">Reference proteome</keyword>
<reference evidence="2 3" key="1">
    <citation type="journal article" date="2009" name="Int. J. Syst. Evol. Microbiol.">
        <title>Paenibacillus contaminans sp. nov., isolated from a contaminated laboratory plate.</title>
        <authorList>
            <person name="Chou J.H."/>
            <person name="Lee J.H."/>
            <person name="Lin M.C."/>
            <person name="Chang P.S."/>
            <person name="Arun A.B."/>
            <person name="Young C.C."/>
            <person name="Chen W.M."/>
        </authorList>
    </citation>
    <scope>NUCLEOTIDE SEQUENCE [LARGE SCALE GENOMIC DNA]</scope>
    <source>
        <strain evidence="2 3">CKOBP-6</strain>
    </source>
</reference>